<evidence type="ECO:0000259" key="4">
    <source>
        <dbReference type="PROSITE" id="PS50956"/>
    </source>
</evidence>
<dbReference type="InterPro" id="IPR000485">
    <property type="entry name" value="AsnC-type_HTH_dom"/>
</dbReference>
<dbReference type="InterPro" id="IPR011991">
    <property type="entry name" value="ArsR-like_HTH"/>
</dbReference>
<dbReference type="GO" id="GO:0043565">
    <property type="term" value="F:sequence-specific DNA binding"/>
    <property type="evidence" value="ECO:0007669"/>
    <property type="project" value="InterPro"/>
</dbReference>
<dbReference type="InterPro" id="IPR036390">
    <property type="entry name" value="WH_DNA-bd_sf"/>
</dbReference>
<keyword evidence="3" id="KW-0804">Transcription</keyword>
<reference evidence="5 6" key="1">
    <citation type="submission" date="2018-10" db="EMBL/GenBank/DDBJ databases">
        <title>Draft genome of Mycobacterium hodleri strain B.</title>
        <authorList>
            <person name="Amande T.J."/>
            <person name="Mcgenity T.J."/>
        </authorList>
    </citation>
    <scope>NUCLEOTIDE SEQUENCE [LARGE SCALE GENOMIC DNA]</scope>
    <source>
        <strain evidence="5 6">B</strain>
    </source>
</reference>
<dbReference type="Pfam" id="PF01037">
    <property type="entry name" value="AsnC_trans_reg"/>
    <property type="match status" value="1"/>
</dbReference>
<dbReference type="GO" id="GO:0043200">
    <property type="term" value="P:response to amino acid"/>
    <property type="evidence" value="ECO:0007669"/>
    <property type="project" value="TreeGrafter"/>
</dbReference>
<sequence length="154" mass="16873">MDELDSAIVAALQANGRRSNRDLAAALGVSPSTTLERVRSLRDRGVLAGVHYVVDPAQLGRPVQAMITVRLRPQSRDVVLGFRNFAIQLPETLQVFITTGAEDIVMHVAVPSTEALRDFVLDSLTKRREVAGVRTEVVFDHERNHVVALAPQQG</sequence>
<dbReference type="PROSITE" id="PS00519">
    <property type="entry name" value="HTH_ASNC_1"/>
    <property type="match status" value="1"/>
</dbReference>
<dbReference type="Gene3D" id="3.30.70.920">
    <property type="match status" value="1"/>
</dbReference>
<dbReference type="Proteomes" id="UP000315759">
    <property type="component" value="Unassembled WGS sequence"/>
</dbReference>
<keyword evidence="1" id="KW-0805">Transcription regulation</keyword>
<gene>
    <name evidence="5" type="ORF">D8S82_10730</name>
</gene>
<keyword evidence="2" id="KW-0238">DNA-binding</keyword>
<dbReference type="InterPro" id="IPR019887">
    <property type="entry name" value="Tscrpt_reg_AsnC/Lrp_C"/>
</dbReference>
<dbReference type="InterPro" id="IPR011008">
    <property type="entry name" value="Dimeric_a/b-barrel"/>
</dbReference>
<dbReference type="PROSITE" id="PS50956">
    <property type="entry name" value="HTH_ASNC_2"/>
    <property type="match status" value="1"/>
</dbReference>
<dbReference type="Pfam" id="PF13404">
    <property type="entry name" value="HTH_AsnC-type"/>
    <property type="match status" value="1"/>
</dbReference>
<dbReference type="Gene3D" id="1.10.10.10">
    <property type="entry name" value="Winged helix-like DNA-binding domain superfamily/Winged helix DNA-binding domain"/>
    <property type="match status" value="1"/>
</dbReference>
<dbReference type="InterPro" id="IPR036388">
    <property type="entry name" value="WH-like_DNA-bd_sf"/>
</dbReference>
<protein>
    <submittedName>
        <fullName evidence="5">Lrp/AsnC family transcriptional regulator</fullName>
    </submittedName>
</protein>
<dbReference type="PRINTS" id="PR00033">
    <property type="entry name" value="HTHASNC"/>
</dbReference>
<dbReference type="InterPro" id="IPR019885">
    <property type="entry name" value="Tscrpt_reg_HTH_AsnC-type_CS"/>
</dbReference>
<proteinExistence type="predicted"/>
<organism evidence="5 6">
    <name type="scientific">Mycolicibacterium hodleri</name>
    <dbReference type="NCBI Taxonomy" id="49897"/>
    <lineage>
        <taxon>Bacteria</taxon>
        <taxon>Bacillati</taxon>
        <taxon>Actinomycetota</taxon>
        <taxon>Actinomycetes</taxon>
        <taxon>Mycobacteriales</taxon>
        <taxon>Mycobacteriaceae</taxon>
        <taxon>Mycolicibacterium</taxon>
    </lineage>
</organism>
<evidence type="ECO:0000313" key="6">
    <source>
        <dbReference type="Proteomes" id="UP000315759"/>
    </source>
</evidence>
<dbReference type="PANTHER" id="PTHR30154">
    <property type="entry name" value="LEUCINE-RESPONSIVE REGULATORY PROTEIN"/>
    <property type="match status" value="1"/>
</dbReference>
<feature type="domain" description="HTH asnC-type" evidence="4">
    <location>
        <begin position="1"/>
        <end position="62"/>
    </location>
</feature>
<dbReference type="PANTHER" id="PTHR30154:SF54">
    <property type="entry name" value="POSSIBLE TRANSCRIPTIONAL REGULATORY PROTEIN (PROBABLY LRP_ASNC-FAMILY)"/>
    <property type="match status" value="1"/>
</dbReference>
<dbReference type="InterPro" id="IPR019888">
    <property type="entry name" value="Tscrpt_reg_AsnC-like"/>
</dbReference>
<evidence type="ECO:0000313" key="5">
    <source>
        <dbReference type="EMBL" id="TQR86620.1"/>
    </source>
</evidence>
<dbReference type="EMBL" id="VIFX01000011">
    <property type="protein sequence ID" value="TQR86620.1"/>
    <property type="molecule type" value="Genomic_DNA"/>
</dbReference>
<dbReference type="SMART" id="SM00344">
    <property type="entry name" value="HTH_ASNC"/>
    <property type="match status" value="1"/>
</dbReference>
<dbReference type="SUPFAM" id="SSF54909">
    <property type="entry name" value="Dimeric alpha+beta barrel"/>
    <property type="match status" value="1"/>
</dbReference>
<evidence type="ECO:0000256" key="2">
    <source>
        <dbReference type="ARBA" id="ARBA00023125"/>
    </source>
</evidence>
<name>A0A544W318_9MYCO</name>
<evidence type="ECO:0000256" key="3">
    <source>
        <dbReference type="ARBA" id="ARBA00023163"/>
    </source>
</evidence>
<comment type="caution">
    <text evidence="5">The sequence shown here is derived from an EMBL/GenBank/DDBJ whole genome shotgun (WGS) entry which is preliminary data.</text>
</comment>
<dbReference type="SUPFAM" id="SSF46785">
    <property type="entry name" value="Winged helix' DNA-binding domain"/>
    <property type="match status" value="1"/>
</dbReference>
<dbReference type="GO" id="GO:0005829">
    <property type="term" value="C:cytosol"/>
    <property type="evidence" value="ECO:0007669"/>
    <property type="project" value="TreeGrafter"/>
</dbReference>
<evidence type="ECO:0000256" key="1">
    <source>
        <dbReference type="ARBA" id="ARBA00023015"/>
    </source>
</evidence>
<keyword evidence="6" id="KW-1185">Reference proteome</keyword>
<dbReference type="RefSeq" id="WP_142552084.1">
    <property type="nucleotide sequence ID" value="NZ_VIFX01000011.1"/>
</dbReference>
<accession>A0A544W318</accession>
<dbReference type="AlphaFoldDB" id="A0A544W318"/>
<dbReference type="CDD" id="cd00090">
    <property type="entry name" value="HTH_ARSR"/>
    <property type="match status" value="1"/>
</dbReference>